<accession>A0A3P7NVA5</accession>
<dbReference type="Proteomes" id="UP000279029">
    <property type="component" value="Chromosome"/>
</dbReference>
<dbReference type="RefSeq" id="WP_125136470.1">
    <property type="nucleotide sequence ID" value="NZ_LR130778.1"/>
</dbReference>
<dbReference type="AlphaFoldDB" id="A0A3P7NVA5"/>
<organism evidence="1 2">
    <name type="scientific">Petrocella atlantisensis</name>
    <dbReference type="NCBI Taxonomy" id="2173034"/>
    <lineage>
        <taxon>Bacteria</taxon>
        <taxon>Bacillati</taxon>
        <taxon>Bacillota</taxon>
        <taxon>Clostridia</taxon>
        <taxon>Lachnospirales</taxon>
        <taxon>Vallitaleaceae</taxon>
        <taxon>Petrocella</taxon>
    </lineage>
</organism>
<gene>
    <name evidence="1" type="ORF">PATL70BA_1197</name>
</gene>
<keyword evidence="2" id="KW-1185">Reference proteome</keyword>
<sequence length="292" mass="34677">MSSSYIMHREGENDFTPVISNNFWNSLRMYVMRKADADYFSEYFCGDRETNTGFDESSFLRRLTEELGCQILFFDDNYMPETLEVLSFAEYVYRFISVPISTEYDNYHRIYYHTKFDSKKGRYEFTVQLNDMFKKFKHPYEIKQGKISRIHSKVLDDRVDSFEFSNDKSLNGQLKKAIAFFREPNGDKKLEALGILANILERIKTYEGDNKKRSIEEILYFISTDSKLIGMLDNHIKSITMISNECNIRHKELSKIGVNDERVQEFLFYSYYNIIRLILDCYKEKKNTIGNP</sequence>
<dbReference type="OrthoDB" id="5106738at2"/>
<dbReference type="KEGG" id="cbar:PATL70BA_1197"/>
<evidence type="ECO:0000313" key="1">
    <source>
        <dbReference type="EMBL" id="VDN47074.1"/>
    </source>
</evidence>
<reference evidence="1 2" key="1">
    <citation type="submission" date="2018-09" db="EMBL/GenBank/DDBJ databases">
        <authorList>
            <person name="Postec A."/>
        </authorList>
    </citation>
    <scope>NUCLEOTIDE SEQUENCE [LARGE SCALE GENOMIC DNA]</scope>
    <source>
        <strain evidence="1">70B-A</strain>
    </source>
</reference>
<evidence type="ECO:0000313" key="2">
    <source>
        <dbReference type="Proteomes" id="UP000279029"/>
    </source>
</evidence>
<name>A0A3P7NVA5_9FIRM</name>
<protein>
    <submittedName>
        <fullName evidence="1">Uncharacterized protein</fullName>
    </submittedName>
</protein>
<dbReference type="EMBL" id="LR130778">
    <property type="protein sequence ID" value="VDN47074.1"/>
    <property type="molecule type" value="Genomic_DNA"/>
</dbReference>
<proteinExistence type="predicted"/>